<evidence type="ECO:0000256" key="7">
    <source>
        <dbReference type="PROSITE-ProRule" id="PRU00284"/>
    </source>
</evidence>
<name>A0ABW7EPF1_9BURK</name>
<feature type="transmembrane region" description="Helical" evidence="10">
    <location>
        <begin position="408"/>
        <end position="431"/>
    </location>
</feature>
<dbReference type="Pfam" id="PF13675">
    <property type="entry name" value="PilJ"/>
    <property type="match status" value="1"/>
</dbReference>
<comment type="caution">
    <text evidence="13">The sequence shown here is derived from an EMBL/GenBank/DDBJ whole genome shotgun (WGS) entry which is preliminary data.</text>
</comment>
<dbReference type="SMART" id="SM00283">
    <property type="entry name" value="MA"/>
    <property type="match status" value="1"/>
</dbReference>
<keyword evidence="2 10" id="KW-0812">Transmembrane</keyword>
<evidence type="ECO:0000256" key="6">
    <source>
        <dbReference type="ARBA" id="ARBA00029447"/>
    </source>
</evidence>
<dbReference type="InterPro" id="IPR004089">
    <property type="entry name" value="MCPsignal_dom"/>
</dbReference>
<keyword evidence="4 10" id="KW-0472">Membrane</keyword>
<dbReference type="PANTHER" id="PTHR32089:SF119">
    <property type="entry name" value="METHYL-ACCEPTING CHEMOTAXIS PROTEIN CTPL"/>
    <property type="match status" value="1"/>
</dbReference>
<dbReference type="Proteomes" id="UP001606300">
    <property type="component" value="Unassembled WGS sequence"/>
</dbReference>
<evidence type="ECO:0000256" key="9">
    <source>
        <dbReference type="SAM" id="MobiDB-lite"/>
    </source>
</evidence>
<dbReference type="PROSITE" id="PS50111">
    <property type="entry name" value="CHEMOTAXIS_TRANSDUC_2"/>
    <property type="match status" value="1"/>
</dbReference>
<dbReference type="InterPro" id="IPR029095">
    <property type="entry name" value="NarX-like_N"/>
</dbReference>
<accession>A0ABW7EPF1</accession>
<gene>
    <name evidence="13" type="ORF">ACG02S_12555</name>
</gene>
<protein>
    <submittedName>
        <fullName evidence="13">Methyl-accepting chemotaxis protein</fullName>
    </submittedName>
</protein>
<comment type="similarity">
    <text evidence="6">Belongs to the methyl-accepting chemotaxis (MCP) protein family.</text>
</comment>
<feature type="domain" description="Methyl-accepting transducer" evidence="11">
    <location>
        <begin position="520"/>
        <end position="756"/>
    </location>
</feature>
<feature type="domain" description="HAMP" evidence="12">
    <location>
        <begin position="467"/>
        <end position="515"/>
    </location>
</feature>
<dbReference type="EMBL" id="JBIGHY010000004">
    <property type="protein sequence ID" value="MFG6414729.1"/>
    <property type="molecule type" value="Genomic_DNA"/>
</dbReference>
<proteinExistence type="inferred from homology"/>
<evidence type="ECO:0000256" key="1">
    <source>
        <dbReference type="ARBA" id="ARBA00004141"/>
    </source>
</evidence>
<keyword evidence="8" id="KW-0175">Coiled coil</keyword>
<evidence type="ECO:0000259" key="12">
    <source>
        <dbReference type="PROSITE" id="PS50885"/>
    </source>
</evidence>
<evidence type="ECO:0000256" key="2">
    <source>
        <dbReference type="ARBA" id="ARBA00022692"/>
    </source>
</evidence>
<keyword evidence="3 10" id="KW-1133">Transmembrane helix</keyword>
<evidence type="ECO:0000256" key="4">
    <source>
        <dbReference type="ARBA" id="ARBA00023136"/>
    </source>
</evidence>
<dbReference type="CDD" id="cd11386">
    <property type="entry name" value="MCP_signal"/>
    <property type="match status" value="1"/>
</dbReference>
<dbReference type="Gene3D" id="1.10.287.950">
    <property type="entry name" value="Methyl-accepting chemotaxis protein"/>
    <property type="match status" value="1"/>
</dbReference>
<evidence type="ECO:0000259" key="11">
    <source>
        <dbReference type="PROSITE" id="PS50111"/>
    </source>
</evidence>
<feature type="coiled-coil region" evidence="8">
    <location>
        <begin position="435"/>
        <end position="472"/>
    </location>
</feature>
<dbReference type="InterPro" id="IPR003660">
    <property type="entry name" value="HAMP_dom"/>
</dbReference>
<dbReference type="PROSITE" id="PS50885">
    <property type="entry name" value="HAMP"/>
    <property type="match status" value="1"/>
</dbReference>
<sequence>MSLLEKIRGKSEADDVPPPAPEAGDTTIDSTSGAGFDPTRNSEATLAGVEIPPRAEGAYAYGYGDSPSIISPAVPTEPGPNSEFPPSGMGFAQTTQAADPTMLLSPPAATGAERLTELFGKHRQRVLTGLVVLGLVGTASSVAMVLVSSNRSAAQVRAAGSALMHSQRMAKSVSAALVGNPTAFAELRESVGTLSSVVNNLRTGTGELSIAPAAVQPTLESLMPLVERAEKNGKIVQGQEKVLTQVGQALRAINRQSSDLLESAEAVSSQALQIGASAGEVSAVGQLVMLTQRIGKSANEFLTQEGVSPEAVFLLGKDLNSFKLITEALINGSPELRLNAARDPQLKERLQTLLMQYEQTRTQASAILGNLQGLVSAREAQTAILADSEPLRKGLEQSAADLEKSGGAGWGLIVLLLLSLVALVGGALGFLRLYLGDQSRRAELAEEQKRAAEALEQEAKRVNDANQAAILRLMNELSTVAEGDLTQQATVTEDITGAIADSVNYTVEELRTLVGQVQQTAARVTDTTGAVDQTSTDLLAASKEQLHEIRATGEAVLGMAGRITDVSAQAQTTAEVARQSRQAAELGLAAMQNNIAGMNTIRDSIQETSKRIKRLGESSQEIGEITELISDITEQTNVLALNAAIQAASAGEAGRGFSVVAEEVQRLAERSGDATRRIAALVKTIQTDTHDAVAAMERSTRGVVEGTQLSDAAGKALEDIDSVSRQLDELIVRISAQAKQEAEHANAVASNIQHIFAVTEQTSEGTRSTAQMVHELSRSAEALRTSVARFKVA</sequence>
<feature type="compositionally biased region" description="Polar residues" evidence="9">
    <location>
        <begin position="27"/>
        <end position="44"/>
    </location>
</feature>
<evidence type="ECO:0000256" key="3">
    <source>
        <dbReference type="ARBA" id="ARBA00022989"/>
    </source>
</evidence>
<evidence type="ECO:0000313" key="13">
    <source>
        <dbReference type="EMBL" id="MFG6414729.1"/>
    </source>
</evidence>
<feature type="transmembrane region" description="Helical" evidence="10">
    <location>
        <begin position="126"/>
        <end position="147"/>
    </location>
</feature>
<reference evidence="13 14" key="1">
    <citation type="submission" date="2024-09" db="EMBL/GenBank/DDBJ databases">
        <title>Novel species of the genus Pelomonas and Roseateles isolated from streams.</title>
        <authorList>
            <person name="Lu H."/>
        </authorList>
    </citation>
    <scope>NUCLEOTIDE SEQUENCE [LARGE SCALE GENOMIC DNA]</scope>
    <source>
        <strain evidence="13 14">DC23W</strain>
    </source>
</reference>
<feature type="compositionally biased region" description="Basic and acidic residues" evidence="9">
    <location>
        <begin position="1"/>
        <end position="13"/>
    </location>
</feature>
<dbReference type="RefSeq" id="WP_394470802.1">
    <property type="nucleotide sequence ID" value="NZ_JBIGHY010000004.1"/>
</dbReference>
<dbReference type="PANTHER" id="PTHR32089">
    <property type="entry name" value="METHYL-ACCEPTING CHEMOTAXIS PROTEIN MCPB"/>
    <property type="match status" value="1"/>
</dbReference>
<keyword evidence="5 7" id="KW-0807">Transducer</keyword>
<dbReference type="SUPFAM" id="SSF58104">
    <property type="entry name" value="Methyl-accepting chemotaxis protein (MCP) signaling domain"/>
    <property type="match status" value="1"/>
</dbReference>
<feature type="region of interest" description="Disordered" evidence="9">
    <location>
        <begin position="1"/>
        <end position="50"/>
    </location>
</feature>
<comment type="subcellular location">
    <subcellularLocation>
        <location evidence="1">Membrane</location>
        <topology evidence="1">Multi-pass membrane protein</topology>
    </subcellularLocation>
</comment>
<evidence type="ECO:0000313" key="14">
    <source>
        <dbReference type="Proteomes" id="UP001606300"/>
    </source>
</evidence>
<evidence type="ECO:0000256" key="10">
    <source>
        <dbReference type="SAM" id="Phobius"/>
    </source>
</evidence>
<feature type="region of interest" description="Disordered" evidence="9">
    <location>
        <begin position="70"/>
        <end position="93"/>
    </location>
</feature>
<organism evidence="13 14">
    <name type="scientific">Pelomonas dachongensis</name>
    <dbReference type="NCBI Taxonomy" id="3299029"/>
    <lineage>
        <taxon>Bacteria</taxon>
        <taxon>Pseudomonadati</taxon>
        <taxon>Pseudomonadota</taxon>
        <taxon>Betaproteobacteria</taxon>
        <taxon>Burkholderiales</taxon>
        <taxon>Sphaerotilaceae</taxon>
        <taxon>Roseateles</taxon>
    </lineage>
</organism>
<keyword evidence="14" id="KW-1185">Reference proteome</keyword>
<dbReference type="Pfam" id="PF00015">
    <property type="entry name" value="MCPsignal"/>
    <property type="match status" value="1"/>
</dbReference>
<evidence type="ECO:0000256" key="5">
    <source>
        <dbReference type="ARBA" id="ARBA00023224"/>
    </source>
</evidence>
<evidence type="ECO:0000256" key="8">
    <source>
        <dbReference type="SAM" id="Coils"/>
    </source>
</evidence>